<dbReference type="Pfam" id="PF01370">
    <property type="entry name" value="Epimerase"/>
    <property type="match status" value="1"/>
</dbReference>
<dbReference type="InterPro" id="IPR001509">
    <property type="entry name" value="Epimerase_deHydtase"/>
</dbReference>
<dbReference type="EMBL" id="CP099582">
    <property type="protein sequence ID" value="USS40556.1"/>
    <property type="molecule type" value="Genomic_DNA"/>
</dbReference>
<dbReference type="AlphaFoldDB" id="A0A9E7SNN8"/>
<organism evidence="2 3">
    <name type="scientific">Thermococcus aggregans</name>
    <dbReference type="NCBI Taxonomy" id="110163"/>
    <lineage>
        <taxon>Archaea</taxon>
        <taxon>Methanobacteriati</taxon>
        <taxon>Methanobacteriota</taxon>
        <taxon>Thermococci</taxon>
        <taxon>Thermococcales</taxon>
        <taxon>Thermococcaceae</taxon>
        <taxon>Thermococcus</taxon>
    </lineage>
</organism>
<evidence type="ECO:0000313" key="3">
    <source>
        <dbReference type="Proteomes" id="UP001055732"/>
    </source>
</evidence>
<protein>
    <submittedName>
        <fullName evidence="2">SDR family oxidoreductase</fullName>
    </submittedName>
</protein>
<name>A0A9E7SNN8_THEAG</name>
<sequence>MIKNKLIVVTGGAGFIGSHIAEELRDENEVIVIDNLYAGKIENVPPNVKFLQADIRDYQSIAELISHADYVFHEAALVSVVESVEKPMLTEEINVLGTLNILKALSEGHGKLIFASSAAVYGDNQNLPLKESEKPEPLSPYGVTKIAGEYYCKVFYELYGVPTVSLRYFNVFGERQGYNQYAGVISIFINRALRGEPLIIYGDGKQTRDFIYVKDVVRANILAAESSKADGKIFNVARGERTSILELALKIIEITGSSSSIVFDKPRPGDIRHSQADISEIMKLGFKPEYSLEEGLLKTVEWYRGELDEKNNPRP</sequence>
<evidence type="ECO:0000313" key="2">
    <source>
        <dbReference type="EMBL" id="USS40556.1"/>
    </source>
</evidence>
<dbReference type="PANTHER" id="PTHR43245:SF13">
    <property type="entry name" value="UDP-D-APIOSE_UDP-D-XYLOSE SYNTHASE 2"/>
    <property type="match status" value="1"/>
</dbReference>
<dbReference type="Gene3D" id="3.90.25.10">
    <property type="entry name" value="UDP-galactose 4-epimerase, domain 1"/>
    <property type="match status" value="1"/>
</dbReference>
<dbReference type="Proteomes" id="UP001055732">
    <property type="component" value="Chromosome"/>
</dbReference>
<dbReference type="CDD" id="cd05256">
    <property type="entry name" value="UDP_AE_SDR_e"/>
    <property type="match status" value="1"/>
</dbReference>
<proteinExistence type="predicted"/>
<reference evidence="2" key="1">
    <citation type="journal article" date="1998" name="Int. J. Syst. Bacteriol. 48 Pt">
        <title>Thermococcus guaymasensis sp. nov. and Thermococcus aggregans sp. nov., two novel thermophilic archaea isolated from the Guaymas Basin hydrothermal vent site.</title>
        <authorList>
            <person name="Canganella F."/>
            <person name="Jones W.J."/>
            <person name="Gambacorta A."/>
            <person name="Antranikian G."/>
        </authorList>
    </citation>
    <scope>NUCLEOTIDE SEQUENCE</scope>
    <source>
        <strain evidence="2">TY</strain>
    </source>
</reference>
<dbReference type="SUPFAM" id="SSF51735">
    <property type="entry name" value="NAD(P)-binding Rossmann-fold domains"/>
    <property type="match status" value="1"/>
</dbReference>
<gene>
    <name evidence="2" type="ORF">NF865_09705</name>
</gene>
<evidence type="ECO:0000259" key="1">
    <source>
        <dbReference type="Pfam" id="PF01370"/>
    </source>
</evidence>
<dbReference type="InterPro" id="IPR050177">
    <property type="entry name" value="Lipid_A_modif_metabolic_enz"/>
</dbReference>
<reference evidence="2" key="2">
    <citation type="submission" date="2022-06" db="EMBL/GenBank/DDBJ databases">
        <authorList>
            <person name="Park Y.-J."/>
        </authorList>
    </citation>
    <scope>NUCLEOTIDE SEQUENCE</scope>
    <source>
        <strain evidence="2">TY</strain>
    </source>
</reference>
<dbReference type="RefSeq" id="WP_253304511.1">
    <property type="nucleotide sequence ID" value="NZ_CP099582.1"/>
</dbReference>
<keyword evidence="3" id="KW-1185">Reference proteome</keyword>
<feature type="domain" description="NAD-dependent epimerase/dehydratase" evidence="1">
    <location>
        <begin position="7"/>
        <end position="237"/>
    </location>
</feature>
<dbReference type="InterPro" id="IPR036291">
    <property type="entry name" value="NAD(P)-bd_dom_sf"/>
</dbReference>
<dbReference type="PANTHER" id="PTHR43245">
    <property type="entry name" value="BIFUNCTIONAL POLYMYXIN RESISTANCE PROTEIN ARNA"/>
    <property type="match status" value="1"/>
</dbReference>
<dbReference type="KEGG" id="tagg:NF865_09705"/>
<dbReference type="Gene3D" id="3.40.50.720">
    <property type="entry name" value="NAD(P)-binding Rossmann-like Domain"/>
    <property type="match status" value="1"/>
</dbReference>
<accession>A0A9E7SNN8</accession>